<organism evidence="1 2">
    <name type="scientific">Viridibacillus arvi</name>
    <dbReference type="NCBI Taxonomy" id="263475"/>
    <lineage>
        <taxon>Bacteria</taxon>
        <taxon>Bacillati</taxon>
        <taxon>Bacillota</taxon>
        <taxon>Bacilli</taxon>
        <taxon>Bacillales</taxon>
        <taxon>Caryophanaceae</taxon>
        <taxon>Viridibacillus</taxon>
    </lineage>
</organism>
<comment type="caution">
    <text evidence="1">The sequence shown here is derived from an EMBL/GenBank/DDBJ whole genome shotgun (WGS) entry which is preliminary data.</text>
</comment>
<dbReference type="InterPro" id="IPR011990">
    <property type="entry name" value="TPR-like_helical_dom_sf"/>
</dbReference>
<keyword evidence="2" id="KW-1185">Reference proteome</keyword>
<dbReference type="GeneID" id="301135618"/>
<evidence type="ECO:0000313" key="2">
    <source>
        <dbReference type="Proteomes" id="UP000036867"/>
    </source>
</evidence>
<dbReference type="SUPFAM" id="SSF53474">
    <property type="entry name" value="alpha/beta-Hydrolases"/>
    <property type="match status" value="1"/>
</dbReference>
<dbReference type="Gene3D" id="1.25.40.10">
    <property type="entry name" value="Tetratricopeptide repeat domain"/>
    <property type="match status" value="2"/>
</dbReference>
<dbReference type="STRING" id="263475.AMD00_05815"/>
<name>A0A0M0LLP5_9BACL</name>
<evidence type="ECO:0000313" key="1">
    <source>
        <dbReference type="EMBL" id="KOO51944.1"/>
    </source>
</evidence>
<dbReference type="Proteomes" id="UP000036867">
    <property type="component" value="Unassembled WGS sequence"/>
</dbReference>
<dbReference type="OrthoDB" id="2816337at2"/>
<dbReference type="RefSeq" id="WP_053416112.1">
    <property type="nucleotide sequence ID" value="NZ_LILB01000001.1"/>
</dbReference>
<dbReference type="AlphaFoldDB" id="A0A0M0LLP5"/>
<reference evidence="2" key="1">
    <citation type="submission" date="2015-08" db="EMBL/GenBank/DDBJ databases">
        <title>Fjat-10028 dsm 16317.</title>
        <authorList>
            <person name="Liu B."/>
            <person name="Wang J."/>
            <person name="Zhu Y."/>
            <person name="Liu G."/>
            <person name="Chen Q."/>
            <person name="Chen Z."/>
            <person name="Lan J."/>
            <person name="Che J."/>
            <person name="Ge C."/>
            <person name="Shi H."/>
            <person name="Pan Z."/>
            <person name="Liu X."/>
        </authorList>
    </citation>
    <scope>NUCLEOTIDE SEQUENCE [LARGE SCALE GENOMIC DNA]</scope>
    <source>
        <strain evidence="2">DSM 16317</strain>
    </source>
</reference>
<dbReference type="InterPro" id="IPR029058">
    <property type="entry name" value="AB_hydrolase_fold"/>
</dbReference>
<gene>
    <name evidence="1" type="ORF">AMD00_05815</name>
</gene>
<dbReference type="SUPFAM" id="SSF48452">
    <property type="entry name" value="TPR-like"/>
    <property type="match status" value="2"/>
</dbReference>
<accession>A0A0M0LLP5</accession>
<dbReference type="EMBL" id="LILB01000001">
    <property type="protein sequence ID" value="KOO51944.1"/>
    <property type="molecule type" value="Genomic_DNA"/>
</dbReference>
<proteinExistence type="predicted"/>
<protein>
    <recommendedName>
        <fullName evidence="3">Tetratricopeptide repeat protein</fullName>
    </recommendedName>
</protein>
<sequence length="552" mass="64073">MSISTQNENKDVITQIAEDILAQNGAVPSKSNYIDFAKQLKRDNKVAQAKKLLEEGSKIYPLNLSVHTELMKIYVRQKNWSDVAKHLPRILVNIPRKTNSTLTYKLYKYLINNRHYSEAGEILELLVKANPEDETLQYKYVELAFASKNWPIAIQRVEELVQFLGEKVPAAVLVDLSIAYQIVGEHEKAKSLFAECLTKYVDELPELFEDGYRKVTLFDNGESRIEFYKFIEPTNTVFATFDSIDKTWERTPFAFNLLKKKRVDLISLRRRTTKNYHQDISREEYYETVAKLTDGYDKKFAYGTSLGGYSALYFGSTIDCNILALSPRNSAHPNHGTNMRVETVFQHELQHPYNPRITPTIIYDPKDSIDSKYMKKVIRKAYPNAKYIYYPYAGHRISIYLSQIGVLKDIVKRFMAEEPIPNYERTLRSKSTEYHRILAIHCSKTNKKNWALQLTEESIRLSPTYDRPRVLKVELLRDLGRMDEAFAAAYEGLELFPKYTRLHLLLISLFEQQNQLKEALKAVNNALEVSKSPKLKEKREELLAKLEMLATE</sequence>
<evidence type="ECO:0008006" key="3">
    <source>
        <dbReference type="Google" id="ProtNLM"/>
    </source>
</evidence>